<keyword evidence="2" id="KW-1185">Reference proteome</keyword>
<comment type="caution">
    <text evidence="1">The sequence shown here is derived from an EMBL/GenBank/DDBJ whole genome shotgun (WGS) entry which is preliminary data.</text>
</comment>
<name>A0A9N9E032_9GLOM</name>
<sequence>MSSYWQVKILEKDRDIQNNQEEHETVPTPRKSIDGVVMVITNIEHLLARYDTVRRSHLLVMCQQRTIISRCKAVEPWIVWNLNITITEAELNNITVTGRSVRKSQSIHLPRDSEWKIGEDINRSAMPNPVN</sequence>
<evidence type="ECO:0000313" key="2">
    <source>
        <dbReference type="Proteomes" id="UP000789342"/>
    </source>
</evidence>
<gene>
    <name evidence="1" type="ORF">AMORRO_LOCUS10140</name>
</gene>
<reference evidence="1" key="1">
    <citation type="submission" date="2021-06" db="EMBL/GenBank/DDBJ databases">
        <authorList>
            <person name="Kallberg Y."/>
            <person name="Tangrot J."/>
            <person name="Rosling A."/>
        </authorList>
    </citation>
    <scope>NUCLEOTIDE SEQUENCE</scope>
    <source>
        <strain evidence="1">CL551</strain>
    </source>
</reference>
<dbReference type="Proteomes" id="UP000789342">
    <property type="component" value="Unassembled WGS sequence"/>
</dbReference>
<dbReference type="AlphaFoldDB" id="A0A9N9E032"/>
<evidence type="ECO:0000313" key="1">
    <source>
        <dbReference type="EMBL" id="CAG8654827.1"/>
    </source>
</evidence>
<dbReference type="EMBL" id="CAJVPV010010767">
    <property type="protein sequence ID" value="CAG8654827.1"/>
    <property type="molecule type" value="Genomic_DNA"/>
</dbReference>
<feature type="non-terminal residue" evidence="1">
    <location>
        <position position="131"/>
    </location>
</feature>
<organism evidence="1 2">
    <name type="scientific">Acaulospora morrowiae</name>
    <dbReference type="NCBI Taxonomy" id="94023"/>
    <lineage>
        <taxon>Eukaryota</taxon>
        <taxon>Fungi</taxon>
        <taxon>Fungi incertae sedis</taxon>
        <taxon>Mucoromycota</taxon>
        <taxon>Glomeromycotina</taxon>
        <taxon>Glomeromycetes</taxon>
        <taxon>Diversisporales</taxon>
        <taxon>Acaulosporaceae</taxon>
        <taxon>Acaulospora</taxon>
    </lineage>
</organism>
<accession>A0A9N9E032</accession>
<protein>
    <submittedName>
        <fullName evidence="1">13203_t:CDS:1</fullName>
    </submittedName>
</protein>
<proteinExistence type="predicted"/>